<protein>
    <submittedName>
        <fullName evidence="4">Uncharacterized protein</fullName>
    </submittedName>
</protein>
<sequence length="125" mass="13347">MWNGALLIMAHVLVILSCLVTLPTIKPLEAARDLTLPTTKPLKAERHLNEMISPQGSNKVSFPKNKAPVSPSKPPEAESLVEYDTASTVLGGNKVSFPENKGAVAPSSSDPCTYIPTRGNGHCKK</sequence>
<feature type="region of interest" description="Disordered" evidence="1">
    <location>
        <begin position="98"/>
        <end position="125"/>
    </location>
</feature>
<evidence type="ECO:0000256" key="1">
    <source>
        <dbReference type="SAM" id="MobiDB-lite"/>
    </source>
</evidence>
<gene>
    <name evidence="4" type="ORF">FSB_LOCUS38479</name>
    <name evidence="3" type="ORF">FSB_LOCUS6981</name>
</gene>
<reference evidence="4" key="1">
    <citation type="submission" date="2018-02" db="EMBL/GenBank/DDBJ databases">
        <authorList>
            <person name="Cohen D.B."/>
            <person name="Kent A.D."/>
        </authorList>
    </citation>
    <scope>NUCLEOTIDE SEQUENCE</scope>
</reference>
<dbReference type="AlphaFoldDB" id="A0A2N9H854"/>
<feature type="chain" id="PRO_5015084666" evidence="2">
    <location>
        <begin position="31"/>
        <end position="125"/>
    </location>
</feature>
<dbReference type="EMBL" id="OIVN01003344">
    <property type="protein sequence ID" value="SPD10597.1"/>
    <property type="molecule type" value="Genomic_DNA"/>
</dbReference>
<dbReference type="EMBL" id="OIVN01000368">
    <property type="protein sequence ID" value="SPC79099.1"/>
    <property type="molecule type" value="Genomic_DNA"/>
</dbReference>
<feature type="signal peptide" evidence="2">
    <location>
        <begin position="1"/>
        <end position="30"/>
    </location>
</feature>
<organism evidence="4">
    <name type="scientific">Fagus sylvatica</name>
    <name type="common">Beechnut</name>
    <dbReference type="NCBI Taxonomy" id="28930"/>
    <lineage>
        <taxon>Eukaryota</taxon>
        <taxon>Viridiplantae</taxon>
        <taxon>Streptophyta</taxon>
        <taxon>Embryophyta</taxon>
        <taxon>Tracheophyta</taxon>
        <taxon>Spermatophyta</taxon>
        <taxon>Magnoliopsida</taxon>
        <taxon>eudicotyledons</taxon>
        <taxon>Gunneridae</taxon>
        <taxon>Pentapetalae</taxon>
        <taxon>rosids</taxon>
        <taxon>fabids</taxon>
        <taxon>Fagales</taxon>
        <taxon>Fagaceae</taxon>
        <taxon>Fagus</taxon>
    </lineage>
</organism>
<proteinExistence type="predicted"/>
<evidence type="ECO:0000313" key="4">
    <source>
        <dbReference type="EMBL" id="SPD10597.1"/>
    </source>
</evidence>
<keyword evidence="2" id="KW-0732">Signal</keyword>
<name>A0A2N9H854_FAGSY</name>
<accession>A0A2N9H854</accession>
<feature type="region of interest" description="Disordered" evidence="1">
    <location>
        <begin position="52"/>
        <end position="79"/>
    </location>
</feature>
<evidence type="ECO:0000256" key="2">
    <source>
        <dbReference type="SAM" id="SignalP"/>
    </source>
</evidence>
<evidence type="ECO:0000313" key="3">
    <source>
        <dbReference type="EMBL" id="SPC79099.1"/>
    </source>
</evidence>